<accession>A0ABS1BC75</accession>
<evidence type="ECO:0000256" key="2">
    <source>
        <dbReference type="SAM" id="MobiDB-lite"/>
    </source>
</evidence>
<proteinExistence type="predicted"/>
<feature type="region of interest" description="Disordered" evidence="2">
    <location>
        <begin position="247"/>
        <end position="324"/>
    </location>
</feature>
<feature type="compositionally biased region" description="Basic and acidic residues" evidence="2">
    <location>
        <begin position="247"/>
        <end position="269"/>
    </location>
</feature>
<dbReference type="InterPro" id="IPR016047">
    <property type="entry name" value="M23ase_b-sheet_dom"/>
</dbReference>
<dbReference type="Proteomes" id="UP000612352">
    <property type="component" value="Unassembled WGS sequence"/>
</dbReference>
<feature type="compositionally biased region" description="Basic and acidic residues" evidence="2">
    <location>
        <begin position="277"/>
        <end position="289"/>
    </location>
</feature>
<protein>
    <submittedName>
        <fullName evidence="4">Peptidoglycan DD-metalloendopeptidase family protein</fullName>
    </submittedName>
</protein>
<dbReference type="CDD" id="cd12797">
    <property type="entry name" value="M23_peptidase"/>
    <property type="match status" value="1"/>
</dbReference>
<dbReference type="PANTHER" id="PTHR21666">
    <property type="entry name" value="PEPTIDASE-RELATED"/>
    <property type="match status" value="1"/>
</dbReference>
<feature type="compositionally biased region" description="Basic and acidic residues" evidence="2">
    <location>
        <begin position="106"/>
        <end position="116"/>
    </location>
</feature>
<dbReference type="InterPro" id="IPR050570">
    <property type="entry name" value="Cell_wall_metabolism_enzyme"/>
</dbReference>
<dbReference type="RefSeq" id="WP_200503117.1">
    <property type="nucleotide sequence ID" value="NZ_JAEDAJ010000007.1"/>
</dbReference>
<reference evidence="4 5" key="1">
    <citation type="submission" date="2020-12" db="EMBL/GenBank/DDBJ databases">
        <title>Brachybacterium sp. MASK1Z-5, whole genome shotgun sequence.</title>
        <authorList>
            <person name="Tuo L."/>
        </authorList>
    </citation>
    <scope>NUCLEOTIDE SEQUENCE [LARGE SCALE GENOMIC DNA]</scope>
    <source>
        <strain evidence="4 5">MASK1Z-5</strain>
    </source>
</reference>
<dbReference type="Gene3D" id="6.10.250.3150">
    <property type="match status" value="1"/>
</dbReference>
<evidence type="ECO:0000259" key="3">
    <source>
        <dbReference type="Pfam" id="PF01551"/>
    </source>
</evidence>
<gene>
    <name evidence="4" type="ORF">I8D64_12535</name>
</gene>
<feature type="region of interest" description="Disordered" evidence="2">
    <location>
        <begin position="33"/>
        <end position="54"/>
    </location>
</feature>
<dbReference type="SUPFAM" id="SSF57997">
    <property type="entry name" value="Tropomyosin"/>
    <property type="match status" value="1"/>
</dbReference>
<sequence length="445" mass="47676">MTSRARNLRILTLLVLALALVATQMMLSPLAPARADGDRKQKEQEKASVEDQLDDLRIELSDVNSDLADTYLALAKTELKIPDAQKALEKAKSELSDAEDEDEEIGDRLADAKAEEADLSGQVDSGKKEVDASGEQLDEVSLSAYKGGGLPDPTSVYVGNANPQDAVDRSMNFKLTLEAQGTRFDDLRTDQSVTENAADRLDAVRAEIDDLKKESEAAVARKEKAKTSAQDAKDTLDDLYATQKKQADALEKKKEKYKDDQSDLEDRSSALDSEISDLIKEEKEKEAAARRAASAKKSSGSGGSSGALSTPVSKSGWLAPSNARRSSPFGWRVHPIYHTRKLHAGMDFAAACGSAVKATKDGTVLATTSNASAGNKLIVGHGTSGGHVMTSSYHHLERFAVSTGQHVKQGQTIAYVGTTGSSTGCHLHFEIHEDGTAVNPVNYIG</sequence>
<feature type="compositionally biased region" description="Low complexity" evidence="2">
    <location>
        <begin position="290"/>
        <end position="299"/>
    </location>
</feature>
<dbReference type="EMBL" id="JAEDAJ010000007">
    <property type="protein sequence ID" value="MBK0332223.1"/>
    <property type="molecule type" value="Genomic_DNA"/>
</dbReference>
<evidence type="ECO:0000313" key="4">
    <source>
        <dbReference type="EMBL" id="MBK0332223.1"/>
    </source>
</evidence>
<comment type="caution">
    <text evidence="4">The sequence shown here is derived from an EMBL/GenBank/DDBJ whole genome shotgun (WGS) entry which is preliminary data.</text>
</comment>
<keyword evidence="5" id="KW-1185">Reference proteome</keyword>
<feature type="compositionally biased region" description="Basic and acidic residues" evidence="2">
    <location>
        <begin position="35"/>
        <end position="54"/>
    </location>
</feature>
<keyword evidence="1" id="KW-0732">Signal</keyword>
<name>A0ABS1BC75_9MICO</name>
<organism evidence="4 5">
    <name type="scientific">Brachybacterium halotolerans</name>
    <dbReference type="NCBI Taxonomy" id="2795215"/>
    <lineage>
        <taxon>Bacteria</taxon>
        <taxon>Bacillati</taxon>
        <taxon>Actinomycetota</taxon>
        <taxon>Actinomycetes</taxon>
        <taxon>Micrococcales</taxon>
        <taxon>Dermabacteraceae</taxon>
        <taxon>Brachybacterium</taxon>
    </lineage>
</organism>
<feature type="region of interest" description="Disordered" evidence="2">
    <location>
        <begin position="212"/>
        <end position="234"/>
    </location>
</feature>
<feature type="region of interest" description="Disordered" evidence="2">
    <location>
        <begin position="88"/>
        <end position="164"/>
    </location>
</feature>
<evidence type="ECO:0000256" key="1">
    <source>
        <dbReference type="ARBA" id="ARBA00022729"/>
    </source>
</evidence>
<feature type="domain" description="M23ase beta-sheet core" evidence="3">
    <location>
        <begin position="342"/>
        <end position="440"/>
    </location>
</feature>
<dbReference type="Pfam" id="PF01551">
    <property type="entry name" value="Peptidase_M23"/>
    <property type="match status" value="1"/>
</dbReference>
<dbReference type="Gene3D" id="2.70.70.10">
    <property type="entry name" value="Glucose Permease (Domain IIA)"/>
    <property type="match status" value="1"/>
</dbReference>
<dbReference type="SUPFAM" id="SSF51261">
    <property type="entry name" value="Duplicated hybrid motif"/>
    <property type="match status" value="1"/>
</dbReference>
<dbReference type="InterPro" id="IPR011055">
    <property type="entry name" value="Dup_hybrid_motif"/>
</dbReference>
<evidence type="ECO:0000313" key="5">
    <source>
        <dbReference type="Proteomes" id="UP000612352"/>
    </source>
</evidence>
<feature type="compositionally biased region" description="Acidic residues" evidence="2">
    <location>
        <begin position="96"/>
        <end position="105"/>
    </location>
</feature>
<dbReference type="PANTHER" id="PTHR21666:SF289">
    <property type="entry name" value="L-ALA--D-GLU ENDOPEPTIDASE"/>
    <property type="match status" value="1"/>
</dbReference>